<dbReference type="InterPro" id="IPR036897">
    <property type="entry name" value="CarbamoylP_synth_lsu_oligo_sf"/>
</dbReference>
<evidence type="ECO:0000256" key="8">
    <source>
        <dbReference type="ARBA" id="ARBA00022723"/>
    </source>
</evidence>
<comment type="catalytic activity">
    <reaction evidence="16">
        <text>hydrogencarbonate + L-glutamine + 2 ATP + H2O = carbamoyl phosphate + L-glutamate + 2 ADP + phosphate + 2 H(+)</text>
        <dbReference type="Rhea" id="RHEA:18633"/>
        <dbReference type="ChEBI" id="CHEBI:15377"/>
        <dbReference type="ChEBI" id="CHEBI:15378"/>
        <dbReference type="ChEBI" id="CHEBI:17544"/>
        <dbReference type="ChEBI" id="CHEBI:29985"/>
        <dbReference type="ChEBI" id="CHEBI:30616"/>
        <dbReference type="ChEBI" id="CHEBI:43474"/>
        <dbReference type="ChEBI" id="CHEBI:58228"/>
        <dbReference type="ChEBI" id="CHEBI:58359"/>
        <dbReference type="ChEBI" id="CHEBI:456216"/>
        <dbReference type="EC" id="6.3.5.5"/>
    </reaction>
</comment>
<comment type="function">
    <text evidence="17">Large subunit of the glutamine-dependent carbamoyl phosphate synthetase (CPSase). CPSase catalyzes the formation of carbamoyl phosphate from the ammonia moiety of glutamine, carbonate, and phosphate donated by ATP, constituting the first step of 2 biosynthetic pathways, one leading to arginine and/or urea and the other to pyrimidine nucleotides. The large subunit (synthetase) binds the substrates ammonia (free or transferred from glutamine from the small subunit), hydrogencarbonate and ATP and carries out an ATP-coupled ligase reaction, activating hydrogencarbonate by forming carboxy phosphate which reacts with ammonia to form carbamoyl phosphate.</text>
</comment>
<evidence type="ECO:0000256" key="17">
    <source>
        <dbReference type="ARBA" id="ARBA00057223"/>
    </source>
</evidence>
<dbReference type="InterPro" id="IPR005479">
    <property type="entry name" value="CPAse_ATP-bd"/>
</dbReference>
<evidence type="ECO:0000256" key="1">
    <source>
        <dbReference type="ARBA" id="ARBA00001936"/>
    </source>
</evidence>
<comment type="caution">
    <text evidence="22">The sequence shown here is derived from an EMBL/GenBank/DDBJ whole genome shotgun (WGS) entry which is preliminary data.</text>
</comment>
<keyword evidence="11 19" id="KW-0067">ATP-binding</keyword>
<evidence type="ECO:0000256" key="13">
    <source>
        <dbReference type="ARBA" id="ARBA00022975"/>
    </source>
</evidence>
<evidence type="ECO:0000256" key="14">
    <source>
        <dbReference type="ARBA" id="ARBA00023211"/>
    </source>
</evidence>
<feature type="domain" description="ATP-grasp" evidence="20">
    <location>
        <begin position="133"/>
        <end position="334"/>
    </location>
</feature>
<dbReference type="Gene3D" id="3.30.1490.20">
    <property type="entry name" value="ATP-grasp fold, A domain"/>
    <property type="match status" value="1"/>
</dbReference>
<name>A0A2G0V6Z3_9PROT</name>
<comment type="pathway">
    <text evidence="3">Amino-acid biosynthesis; L-arginine biosynthesis; carbamoyl phosphate from bicarbonate: step 1/1.</text>
</comment>
<keyword evidence="5" id="KW-0055">Arginine biosynthesis</keyword>
<keyword evidence="14" id="KW-0464">Manganese</keyword>
<dbReference type="SUPFAM" id="SSF56059">
    <property type="entry name" value="Glutathione synthetase ATP-binding domain-like"/>
    <property type="match status" value="2"/>
</dbReference>
<dbReference type="Gene3D" id="3.40.50.1380">
    <property type="entry name" value="Methylglyoxal synthase-like domain"/>
    <property type="match status" value="1"/>
</dbReference>
<evidence type="ECO:0000256" key="11">
    <source>
        <dbReference type="ARBA" id="ARBA00022840"/>
    </source>
</evidence>
<reference evidence="22 23" key="1">
    <citation type="journal article" date="2017" name="ISME J.">
        <title>Tremblaya phenacola PPER: an evolutionary beta-gammaproteobacterium collage.</title>
        <authorList>
            <person name="Gil R."/>
            <person name="Vargas-Chavez C."/>
            <person name="Lopez-Madrigal S."/>
            <person name="Santos-Garcia D."/>
            <person name="Latorre A."/>
            <person name="Moya A."/>
        </authorList>
    </citation>
    <scope>NUCLEOTIDE SEQUENCE [LARGE SCALE GENOMIC DNA]</scope>
    <source>
        <strain evidence="22 23">PPER</strain>
    </source>
</reference>
<dbReference type="SUPFAM" id="SSF52440">
    <property type="entry name" value="PreATP-grasp domain"/>
    <property type="match status" value="2"/>
</dbReference>
<evidence type="ECO:0000256" key="6">
    <source>
        <dbReference type="ARBA" id="ARBA00022598"/>
    </source>
</evidence>
<dbReference type="GO" id="GO:0046872">
    <property type="term" value="F:metal ion binding"/>
    <property type="evidence" value="ECO:0007669"/>
    <property type="project" value="UniProtKB-KW"/>
</dbReference>
<dbReference type="Pfam" id="PF25596">
    <property type="entry name" value="CPSase_L_D1"/>
    <property type="match status" value="2"/>
</dbReference>
<accession>A0A2G0V6Z3</accession>
<proteinExistence type="inferred from homology"/>
<keyword evidence="12" id="KW-0460">Magnesium</keyword>
<dbReference type="InterPro" id="IPR016185">
    <property type="entry name" value="PreATP-grasp_dom_sf"/>
</dbReference>
<dbReference type="PANTHER" id="PTHR11405:SF53">
    <property type="entry name" value="CARBAMOYL-PHOSPHATE SYNTHASE [AMMONIA], MITOCHONDRIAL"/>
    <property type="match status" value="1"/>
</dbReference>
<comment type="subunit">
    <text evidence="18">Composed of two chains; the small (or glutamine) chain promotes the hydrolysis of glutamine to ammonia, which is used by the large (or ammonia) chain to synthesize carbamoyl phosphate. Tetramer of heterodimers (alpha,beta)4.</text>
</comment>
<dbReference type="InterPro" id="IPR036914">
    <property type="entry name" value="MGS-like_dom_sf"/>
</dbReference>
<dbReference type="EC" id="6.3.5.5" evidence="22"/>
<keyword evidence="23" id="KW-1185">Reference proteome</keyword>
<evidence type="ECO:0000256" key="2">
    <source>
        <dbReference type="ARBA" id="ARBA00004812"/>
    </source>
</evidence>
<dbReference type="PRINTS" id="PR00098">
    <property type="entry name" value="CPSASE"/>
</dbReference>
<dbReference type="SMART" id="SM01096">
    <property type="entry name" value="CPSase_L_D3"/>
    <property type="match status" value="1"/>
</dbReference>
<evidence type="ECO:0000256" key="7">
    <source>
        <dbReference type="ARBA" id="ARBA00022605"/>
    </source>
</evidence>
<dbReference type="Gene3D" id="3.30.470.20">
    <property type="entry name" value="ATP-grasp fold, B domain"/>
    <property type="match status" value="2"/>
</dbReference>
<dbReference type="NCBIfam" id="NF003671">
    <property type="entry name" value="PRK05294.1"/>
    <property type="match status" value="1"/>
</dbReference>
<sequence>MPKRTDIKSIVVLGAGPITIGQACEFDYSGTQACQALIEEGLSVSLINSNPATIMTDPNLASSTYIEPMNVKSIAEILRKEKPDAILPTMGGQTALNCLRELNNVSVLKDLDIECIGVTPDSIERTENRHLFKNLVKSLGFNSALSGLAHTVSEALRVKADIESKTSKTHPIIVRPSFTLGGLGGGVAYDKREFVAICKAGFRLSPVSEVLIEESLLGWKEYELEIVKDYNNNCMVVCTIENIDPMGIHTGDSMTVAPAQTLTDKEYQSMRKAAFAIVNQAGVQSGSCNVQFALCPQTGRMVVVEMNPRVSRSSALASKATGFPIARISTKLAVGYSLEELKNRSTSDCIPASFEPTVDYIVTKVPRFTFEKFPGVEPVLNTQMQSVGEVMAIGRSFPESFQKSLRSLDYDVHVLDLQVNIENILTFLSYPGPKRLLYIMKAFRVGLGINLIYERTCIDKWFLFYFKHISTVEVRLLGQRYCYVSRNEWRTVKQLGLSDQLVSKLWNVSEDIVVYLRRALNVFPSYKRIDTCAAEFPVKTSYMYSTYEGTCEANPINNNKVAVIGSGPNRIGQGLEFDYCCVHSVIALKRRGFEAIMINCNPETVSTDYDIPNRLYFEPLSLEDVEEVTIKEKPCLVIIQFGGQTPLKLAKSLNKRTISILGSSAKAIELTENREHFKIAVSRTALKQPKSFIVNSKEEAISKVRELGYPVIVRPSYVLGGSNMKILHDESDLRWCVNYANSLELPKVLIERFLTEAVECDIDCVSDGVNIIMPGIMEHIEQAGIHSGDSANSLPPRSVNSNTIMKLKEQTQTLAKVFNIVGLMNIQFAIQSLGTNDERIYVLEVNPRAARTIPYVSKSIGLPLVNLATRVMAKGSLGFETNINVKTTMCTIKESVLPFVKFPHIDPMLGPEMRSTGEVMGVGRTFGEAWLKSQVSCGFVISGEGVLFNTDIKEKLRISQIARMLSNLGFNLYGTSHTSKAIRSKGLTIKEAVSIEEGVTVVISTSKRNATLRLIAKTTGIPYYSTIRGGLAVVEGCLSVNRLRTCKLQSVAGINIYE</sequence>
<keyword evidence="6 22" id="KW-0436">Ligase</keyword>
<comment type="cofactor">
    <cofactor evidence="1">
        <name>Mn(2+)</name>
        <dbReference type="ChEBI" id="CHEBI:29035"/>
    </cofactor>
</comment>
<dbReference type="GO" id="GO:0005737">
    <property type="term" value="C:cytoplasm"/>
    <property type="evidence" value="ECO:0007669"/>
    <property type="project" value="TreeGrafter"/>
</dbReference>
<keyword evidence="10 19" id="KW-0547">Nucleotide-binding</keyword>
<dbReference type="Gene3D" id="3.40.50.20">
    <property type="match status" value="2"/>
</dbReference>
<dbReference type="Pfam" id="PF02787">
    <property type="entry name" value="CPSase_L_D3"/>
    <property type="match status" value="1"/>
</dbReference>
<dbReference type="Pfam" id="PF02786">
    <property type="entry name" value="CPSase_L_D2"/>
    <property type="match status" value="2"/>
</dbReference>
<dbReference type="GO" id="GO:0006541">
    <property type="term" value="P:glutamine metabolic process"/>
    <property type="evidence" value="ECO:0007669"/>
    <property type="project" value="TreeGrafter"/>
</dbReference>
<keyword evidence="8" id="KW-0479">Metal-binding</keyword>
<dbReference type="NCBIfam" id="NF009455">
    <property type="entry name" value="PRK12815.1"/>
    <property type="match status" value="1"/>
</dbReference>
<dbReference type="FunFam" id="3.40.50.20:FF:000001">
    <property type="entry name" value="Carbamoyl-phosphate synthase large chain"/>
    <property type="match status" value="2"/>
</dbReference>
<evidence type="ECO:0000256" key="5">
    <source>
        <dbReference type="ARBA" id="ARBA00022571"/>
    </source>
</evidence>
<dbReference type="PROSITE" id="PS51257">
    <property type="entry name" value="PROKAR_LIPOPROTEIN"/>
    <property type="match status" value="1"/>
</dbReference>
<evidence type="ECO:0000259" key="20">
    <source>
        <dbReference type="PROSITE" id="PS50975"/>
    </source>
</evidence>
<feature type="domain" description="ATP-grasp" evidence="20">
    <location>
        <begin position="678"/>
        <end position="873"/>
    </location>
</feature>
<dbReference type="FunFam" id="3.30.470.20:FF:000026">
    <property type="entry name" value="Carbamoyl-phosphate synthase large chain"/>
    <property type="match status" value="1"/>
</dbReference>
<evidence type="ECO:0000256" key="4">
    <source>
        <dbReference type="ARBA" id="ARBA00009799"/>
    </source>
</evidence>
<dbReference type="FunFam" id="3.30.470.20:FF:000007">
    <property type="entry name" value="Carbamoyl-phosphate synthase large chain"/>
    <property type="match status" value="1"/>
</dbReference>
<keyword evidence="7" id="KW-0028">Amino-acid biosynthesis</keyword>
<evidence type="ECO:0000313" key="23">
    <source>
        <dbReference type="Proteomes" id="UP000222818"/>
    </source>
</evidence>
<dbReference type="GO" id="GO:0006526">
    <property type="term" value="P:L-arginine biosynthetic process"/>
    <property type="evidence" value="ECO:0007669"/>
    <property type="project" value="UniProtKB-KW"/>
</dbReference>
<dbReference type="Proteomes" id="UP000222818">
    <property type="component" value="Unassembled WGS sequence"/>
</dbReference>
<evidence type="ECO:0000259" key="21">
    <source>
        <dbReference type="PROSITE" id="PS51855"/>
    </source>
</evidence>
<dbReference type="PROSITE" id="PS50975">
    <property type="entry name" value="ATP_GRASP"/>
    <property type="match status" value="2"/>
</dbReference>
<dbReference type="SUPFAM" id="SSF48108">
    <property type="entry name" value="Carbamoyl phosphate synthetase, large subunit connection domain"/>
    <property type="match status" value="1"/>
</dbReference>
<evidence type="ECO:0000256" key="9">
    <source>
        <dbReference type="ARBA" id="ARBA00022737"/>
    </source>
</evidence>
<evidence type="ECO:0000256" key="10">
    <source>
        <dbReference type="ARBA" id="ARBA00022741"/>
    </source>
</evidence>
<dbReference type="AlphaFoldDB" id="A0A2G0V6Z3"/>
<comment type="pathway">
    <text evidence="2">Pyrimidine metabolism; UMP biosynthesis via de novo pathway; (S)-dihydroorotate from bicarbonate: step 1/3.</text>
</comment>
<dbReference type="RefSeq" id="WP_099336891.1">
    <property type="nucleotide sequence ID" value="NZ_MKGN01000017.1"/>
</dbReference>
<dbReference type="FunFam" id="1.10.1030.10:FF:000002">
    <property type="entry name" value="Carbamoyl-phosphate synthase large chain"/>
    <property type="match status" value="1"/>
</dbReference>
<keyword evidence="13" id="KW-0665">Pyrimidine biosynthesis</keyword>
<evidence type="ECO:0000256" key="16">
    <source>
        <dbReference type="ARBA" id="ARBA00048816"/>
    </source>
</evidence>
<dbReference type="OrthoDB" id="9804197at2"/>
<dbReference type="GO" id="GO:0004087">
    <property type="term" value="F:carbamoyl-phosphate synthase (ammonia) activity"/>
    <property type="evidence" value="ECO:0007669"/>
    <property type="project" value="UniProtKB-EC"/>
</dbReference>
<dbReference type="Gene3D" id="1.10.1030.10">
    <property type="entry name" value="Carbamoyl-phosphate synthetase, large subunit oligomerisation domain"/>
    <property type="match status" value="1"/>
</dbReference>
<dbReference type="PROSITE" id="PS00867">
    <property type="entry name" value="CPSASE_2"/>
    <property type="match status" value="1"/>
</dbReference>
<dbReference type="PROSITE" id="PS51855">
    <property type="entry name" value="MGS"/>
    <property type="match status" value="1"/>
</dbReference>
<comment type="similarity">
    <text evidence="4">Belongs to the CarB family.</text>
</comment>
<dbReference type="InterPro" id="IPR011761">
    <property type="entry name" value="ATP-grasp"/>
</dbReference>
<dbReference type="EMBL" id="MKGN01000017">
    <property type="protein sequence ID" value="PHN16236.1"/>
    <property type="molecule type" value="Genomic_DNA"/>
</dbReference>
<dbReference type="InterPro" id="IPR006275">
    <property type="entry name" value="CPSase_lsu"/>
</dbReference>
<evidence type="ECO:0000313" key="22">
    <source>
        <dbReference type="EMBL" id="PHN16236.1"/>
    </source>
</evidence>
<evidence type="ECO:0000256" key="12">
    <source>
        <dbReference type="ARBA" id="ARBA00022842"/>
    </source>
</evidence>
<dbReference type="SMART" id="SM00851">
    <property type="entry name" value="MGS"/>
    <property type="match status" value="1"/>
</dbReference>
<evidence type="ECO:0000256" key="15">
    <source>
        <dbReference type="ARBA" id="ARBA00047359"/>
    </source>
</evidence>
<dbReference type="InterPro" id="IPR005480">
    <property type="entry name" value="CPSase_lsu_oligo"/>
</dbReference>
<evidence type="ECO:0000256" key="18">
    <source>
        <dbReference type="ARBA" id="ARBA00062056"/>
    </source>
</evidence>
<evidence type="ECO:0000256" key="3">
    <source>
        <dbReference type="ARBA" id="ARBA00005077"/>
    </source>
</evidence>
<dbReference type="InterPro" id="IPR058047">
    <property type="entry name" value="CPSase_preATP-grasp"/>
</dbReference>
<protein>
    <submittedName>
        <fullName evidence="22">Carbamoyl-phosphate synthase large chain</fullName>
        <ecNumber evidence="22">6.3.5.5</ecNumber>
    </submittedName>
</protein>
<dbReference type="PANTHER" id="PTHR11405">
    <property type="entry name" value="CARBAMOYLTRANSFERASE FAMILY MEMBER"/>
    <property type="match status" value="1"/>
</dbReference>
<dbReference type="GO" id="GO:0005524">
    <property type="term" value="F:ATP binding"/>
    <property type="evidence" value="ECO:0007669"/>
    <property type="project" value="UniProtKB-UniRule"/>
</dbReference>
<dbReference type="InterPro" id="IPR011607">
    <property type="entry name" value="MGS-like_dom"/>
</dbReference>
<dbReference type="InterPro" id="IPR005483">
    <property type="entry name" value="CPSase_dom"/>
</dbReference>
<dbReference type="GO" id="GO:0004088">
    <property type="term" value="F:carbamoyl-phosphate synthase (glutamine-hydrolyzing) activity"/>
    <property type="evidence" value="ECO:0007669"/>
    <property type="project" value="UniProtKB-EC"/>
</dbReference>
<dbReference type="GO" id="GO:0006221">
    <property type="term" value="P:pyrimidine nucleotide biosynthetic process"/>
    <property type="evidence" value="ECO:0007669"/>
    <property type="project" value="UniProtKB-KW"/>
</dbReference>
<dbReference type="NCBIfam" id="TIGR01369">
    <property type="entry name" value="CPSaseII_lrg"/>
    <property type="match status" value="1"/>
</dbReference>
<gene>
    <name evidence="22" type="primary">carB</name>
    <name evidence="22" type="ORF">TPPER_00165</name>
</gene>
<dbReference type="InterPro" id="IPR013815">
    <property type="entry name" value="ATP_grasp_subdomain_1"/>
</dbReference>
<comment type="catalytic activity">
    <reaction evidence="15">
        <text>hydrogencarbonate + NH4(+) + 2 ATP = carbamoyl phosphate + 2 ADP + phosphate + 2 H(+)</text>
        <dbReference type="Rhea" id="RHEA:18029"/>
        <dbReference type="ChEBI" id="CHEBI:15378"/>
        <dbReference type="ChEBI" id="CHEBI:17544"/>
        <dbReference type="ChEBI" id="CHEBI:28938"/>
        <dbReference type="ChEBI" id="CHEBI:30616"/>
        <dbReference type="ChEBI" id="CHEBI:43474"/>
        <dbReference type="ChEBI" id="CHEBI:58228"/>
        <dbReference type="ChEBI" id="CHEBI:456216"/>
        <dbReference type="EC" id="6.3.4.16"/>
    </reaction>
</comment>
<dbReference type="SUPFAM" id="SSF52335">
    <property type="entry name" value="Methylglyoxal synthase-like"/>
    <property type="match status" value="1"/>
</dbReference>
<feature type="domain" description="MGS-like" evidence="21">
    <location>
        <begin position="939"/>
        <end position="1058"/>
    </location>
</feature>
<evidence type="ECO:0000256" key="19">
    <source>
        <dbReference type="PROSITE-ProRule" id="PRU00409"/>
    </source>
</evidence>
<organism evidence="22 23">
    <name type="scientific">Candidatus Tremblayella phenacoccinincola</name>
    <dbReference type="NCBI Taxonomy" id="1010676"/>
    <lineage>
        <taxon>Bacteria</taxon>
        <taxon>Pseudomonadati</taxon>
        <taxon>Pseudomonadota</taxon>
        <taxon>Betaproteobacteria</taxon>
        <taxon>Candidatus Tremblayella</taxon>
    </lineage>
</organism>
<keyword evidence="9" id="KW-0677">Repeat</keyword>